<dbReference type="AlphaFoldDB" id="A0A2Z6NTU8"/>
<dbReference type="GO" id="GO:0008237">
    <property type="term" value="F:metallopeptidase activity"/>
    <property type="evidence" value="ECO:0007669"/>
    <property type="project" value="InterPro"/>
</dbReference>
<reference evidence="2" key="1">
    <citation type="journal article" date="2017" name="Front. Plant Sci.">
        <title>Climate Clever Clovers: New Paradigm to Reduce the Environmental Footprint of Ruminants by Breeding Low Methanogenic Forages Utilizing Haplotype Variation.</title>
        <authorList>
            <person name="Kaur P."/>
            <person name="Appels R."/>
            <person name="Bayer P.E."/>
            <person name="Keeble-Gagnere G."/>
            <person name="Wang J."/>
            <person name="Hirakawa H."/>
            <person name="Shirasawa K."/>
            <person name="Vercoe P."/>
            <person name="Stefanova K."/>
            <person name="Durmic Z."/>
            <person name="Nichols P."/>
            <person name="Revell C."/>
            <person name="Isobe S.N."/>
            <person name="Edwards D."/>
            <person name="Erskine W."/>
        </authorList>
    </citation>
    <scope>NUCLEOTIDE SEQUENCE [LARGE SCALE GENOMIC DNA]</scope>
    <source>
        <strain evidence="2">cv. Daliak</strain>
    </source>
</reference>
<evidence type="ECO:0000313" key="2">
    <source>
        <dbReference type="Proteomes" id="UP000242715"/>
    </source>
</evidence>
<organism evidence="1 2">
    <name type="scientific">Trifolium subterraneum</name>
    <name type="common">Subterranean clover</name>
    <dbReference type="NCBI Taxonomy" id="3900"/>
    <lineage>
        <taxon>Eukaryota</taxon>
        <taxon>Viridiplantae</taxon>
        <taxon>Streptophyta</taxon>
        <taxon>Embryophyta</taxon>
        <taxon>Tracheophyta</taxon>
        <taxon>Spermatophyta</taxon>
        <taxon>Magnoliopsida</taxon>
        <taxon>eudicotyledons</taxon>
        <taxon>Gunneridae</taxon>
        <taxon>Pentapetalae</taxon>
        <taxon>rosids</taxon>
        <taxon>fabids</taxon>
        <taxon>Fabales</taxon>
        <taxon>Fabaceae</taxon>
        <taxon>Papilionoideae</taxon>
        <taxon>50 kb inversion clade</taxon>
        <taxon>NPAAA clade</taxon>
        <taxon>Hologalegina</taxon>
        <taxon>IRL clade</taxon>
        <taxon>Trifolieae</taxon>
        <taxon>Trifolium</taxon>
    </lineage>
</organism>
<protein>
    <submittedName>
        <fullName evidence="1">Uncharacterized protein</fullName>
    </submittedName>
</protein>
<evidence type="ECO:0000313" key="1">
    <source>
        <dbReference type="EMBL" id="GAU39742.1"/>
    </source>
</evidence>
<dbReference type="Proteomes" id="UP000242715">
    <property type="component" value="Unassembled WGS sequence"/>
</dbReference>
<accession>A0A2Z6NTU8</accession>
<proteinExistence type="predicted"/>
<dbReference type="InterPro" id="IPR024079">
    <property type="entry name" value="MetalloPept_cat_dom_sf"/>
</dbReference>
<sequence length="107" mass="12392">MHIISKPRCDFPDKINGTLTYIKLIKNEISLKPWWGNEKKKNLTYAFGNNVPVKVKHYFQSKFKNSWSNMLINFTETTSVKDSDILIAYVKVDGKRGMLGSWDCIFG</sequence>
<dbReference type="Gene3D" id="3.40.390.10">
    <property type="entry name" value="Collagenase (Catalytic Domain)"/>
    <property type="match status" value="1"/>
</dbReference>
<dbReference type="OrthoDB" id="10430686at2759"/>
<dbReference type="EMBL" id="DF973776">
    <property type="protein sequence ID" value="GAU39742.1"/>
    <property type="molecule type" value="Genomic_DNA"/>
</dbReference>
<gene>
    <name evidence="1" type="ORF">TSUD_219850</name>
</gene>
<name>A0A2Z6NTU8_TRISU</name>
<keyword evidence="2" id="KW-1185">Reference proteome</keyword>